<proteinExistence type="predicted"/>
<dbReference type="Proteomes" id="UP000024635">
    <property type="component" value="Unassembled WGS sequence"/>
</dbReference>
<accession>A0A016VXD8</accession>
<evidence type="ECO:0000313" key="2">
    <source>
        <dbReference type="Proteomes" id="UP000024635"/>
    </source>
</evidence>
<organism evidence="1 2">
    <name type="scientific">Ancylostoma ceylanicum</name>
    <dbReference type="NCBI Taxonomy" id="53326"/>
    <lineage>
        <taxon>Eukaryota</taxon>
        <taxon>Metazoa</taxon>
        <taxon>Ecdysozoa</taxon>
        <taxon>Nematoda</taxon>
        <taxon>Chromadorea</taxon>
        <taxon>Rhabditida</taxon>
        <taxon>Rhabditina</taxon>
        <taxon>Rhabditomorpha</taxon>
        <taxon>Strongyloidea</taxon>
        <taxon>Ancylostomatidae</taxon>
        <taxon>Ancylostomatinae</taxon>
        <taxon>Ancylostoma</taxon>
    </lineage>
</organism>
<reference evidence="2" key="1">
    <citation type="journal article" date="2015" name="Nat. Genet.">
        <title>The genome and transcriptome of the zoonotic hookworm Ancylostoma ceylanicum identify infection-specific gene families.</title>
        <authorList>
            <person name="Schwarz E.M."/>
            <person name="Hu Y."/>
            <person name="Antoshechkin I."/>
            <person name="Miller M.M."/>
            <person name="Sternberg P.W."/>
            <person name="Aroian R.V."/>
        </authorList>
    </citation>
    <scope>NUCLEOTIDE SEQUENCE</scope>
    <source>
        <strain evidence="2">HY135</strain>
    </source>
</reference>
<keyword evidence="2" id="KW-1185">Reference proteome</keyword>
<name>A0A016VXD8_9BILA</name>
<gene>
    <name evidence="1" type="primary">Acey_s0003.g1181</name>
    <name evidence="1" type="ORF">Y032_0003g1181</name>
</gene>
<dbReference type="AlphaFoldDB" id="A0A016VXD8"/>
<sequence length="104" mass="11545">MRTQPVEHIVANVLTSSAIQTSVRQSPKILGLFRTIPPLDMDPASFKTPERGKISSTKVFVSAVFESLDVCKLKATLMEIFVLEISKNFEVFRDDKLTGSDETA</sequence>
<protein>
    <submittedName>
        <fullName evidence="1">Uncharacterized protein</fullName>
    </submittedName>
</protein>
<comment type="caution">
    <text evidence="1">The sequence shown here is derived from an EMBL/GenBank/DDBJ whole genome shotgun (WGS) entry which is preliminary data.</text>
</comment>
<dbReference type="EMBL" id="JARK01001339">
    <property type="protein sequence ID" value="EYC31682.1"/>
    <property type="molecule type" value="Genomic_DNA"/>
</dbReference>
<evidence type="ECO:0000313" key="1">
    <source>
        <dbReference type="EMBL" id="EYC31682.1"/>
    </source>
</evidence>